<evidence type="ECO:0000256" key="5">
    <source>
        <dbReference type="ARBA" id="ARBA00022833"/>
    </source>
</evidence>
<protein>
    <recommendedName>
        <fullName evidence="2">RING-type E3 ubiquitin transferase</fullName>
        <ecNumber evidence="2">2.3.2.27</ecNumber>
    </recommendedName>
</protein>
<dbReference type="OMA" id="SSKDECC"/>
<dbReference type="Gramene" id="QL04p075824:mrna">
    <property type="protein sequence ID" value="QL04p075824:mrna:CDS:1"/>
    <property type="gene ID" value="QL04p075824"/>
</dbReference>
<dbReference type="RefSeq" id="XP_030964580.1">
    <property type="nucleotide sequence ID" value="XM_031108720.1"/>
</dbReference>
<organism evidence="8 9">
    <name type="scientific">Quercus lobata</name>
    <name type="common">Valley oak</name>
    <dbReference type="NCBI Taxonomy" id="97700"/>
    <lineage>
        <taxon>Eukaryota</taxon>
        <taxon>Viridiplantae</taxon>
        <taxon>Streptophyta</taxon>
        <taxon>Embryophyta</taxon>
        <taxon>Tracheophyta</taxon>
        <taxon>Spermatophyta</taxon>
        <taxon>Magnoliopsida</taxon>
        <taxon>eudicotyledons</taxon>
        <taxon>Gunneridae</taxon>
        <taxon>Pentapetalae</taxon>
        <taxon>rosids</taxon>
        <taxon>fabids</taxon>
        <taxon>Fagales</taxon>
        <taxon>Fagaceae</taxon>
        <taxon>Quercus</taxon>
    </lineage>
</organism>
<dbReference type="InParanoid" id="A0A7N2LK32"/>
<evidence type="ECO:0000313" key="9">
    <source>
        <dbReference type="Proteomes" id="UP000594261"/>
    </source>
</evidence>
<evidence type="ECO:0000256" key="4">
    <source>
        <dbReference type="ARBA" id="ARBA00022771"/>
    </source>
</evidence>
<feature type="domain" description="RING-type" evidence="7">
    <location>
        <begin position="178"/>
        <end position="219"/>
    </location>
</feature>
<dbReference type="PROSITE" id="PS50089">
    <property type="entry name" value="ZF_RING_2"/>
    <property type="match status" value="1"/>
</dbReference>
<dbReference type="PANTHER" id="PTHR15710">
    <property type="entry name" value="E3 UBIQUITIN-PROTEIN LIGASE PRAJA"/>
    <property type="match status" value="1"/>
</dbReference>
<dbReference type="OrthoDB" id="4348522at2759"/>
<dbReference type="Proteomes" id="UP000594261">
    <property type="component" value="Chromosome 4"/>
</dbReference>
<name>A0A7N2LK32_QUELO</name>
<evidence type="ECO:0000256" key="3">
    <source>
        <dbReference type="ARBA" id="ARBA00022723"/>
    </source>
</evidence>
<dbReference type="EC" id="2.3.2.27" evidence="2"/>
<dbReference type="GO" id="GO:0008270">
    <property type="term" value="F:zinc ion binding"/>
    <property type="evidence" value="ECO:0007669"/>
    <property type="project" value="UniProtKB-KW"/>
</dbReference>
<evidence type="ECO:0000256" key="6">
    <source>
        <dbReference type="PROSITE-ProRule" id="PRU00175"/>
    </source>
</evidence>
<dbReference type="EnsemblPlants" id="QL04p075824:mrna">
    <property type="protein sequence ID" value="QL04p075824:mrna:CDS:1"/>
    <property type="gene ID" value="QL04p075824"/>
</dbReference>
<proteinExistence type="predicted"/>
<dbReference type="Gene3D" id="3.30.40.10">
    <property type="entry name" value="Zinc/RING finger domain, C3HC4 (zinc finger)"/>
    <property type="match status" value="1"/>
</dbReference>
<dbReference type="GO" id="GO:0005737">
    <property type="term" value="C:cytoplasm"/>
    <property type="evidence" value="ECO:0007669"/>
    <property type="project" value="TreeGrafter"/>
</dbReference>
<dbReference type="GO" id="GO:0061630">
    <property type="term" value="F:ubiquitin protein ligase activity"/>
    <property type="evidence" value="ECO:0007669"/>
    <property type="project" value="UniProtKB-EC"/>
</dbReference>
<reference evidence="8 9" key="1">
    <citation type="journal article" date="2016" name="G3 (Bethesda)">
        <title>First Draft Assembly and Annotation of the Genome of a California Endemic Oak Quercus lobata Nee (Fagaceae).</title>
        <authorList>
            <person name="Sork V.L."/>
            <person name="Fitz-Gibbon S.T."/>
            <person name="Puiu D."/>
            <person name="Crepeau M."/>
            <person name="Gugger P.F."/>
            <person name="Sherman R."/>
            <person name="Stevens K."/>
            <person name="Langley C.H."/>
            <person name="Pellegrini M."/>
            <person name="Salzberg S.L."/>
        </authorList>
    </citation>
    <scope>NUCLEOTIDE SEQUENCE [LARGE SCALE GENOMIC DNA]</scope>
    <source>
        <strain evidence="8 9">cv. SW786</strain>
    </source>
</reference>
<dbReference type="InterPro" id="IPR001841">
    <property type="entry name" value="Znf_RING"/>
</dbReference>
<sequence>MAVVVLDKATTWDVGLTHERLSHNNSSTVVFHLQPDSTHHHIWRDAEYDEVQHQTQLPITGLTTVEILQQEFLNRDVDFLYLKLSQLLPPSLDQLEPRQREELVLQIIARAYGVLLDYSKYFPTAVNLLMRVYLNIVTTYSVSLEFEGEDHTYTPAAPSAIVALKEGRLNSSSTDTSCSICLEDFPVGSNVSCMPCSHIFHRQCIVEWLNNSHYCPVCRFKLPT</sequence>
<keyword evidence="4 6" id="KW-0863">Zinc-finger</keyword>
<dbReference type="CDD" id="cd16454">
    <property type="entry name" value="RING-H2_PA-TM-RING"/>
    <property type="match status" value="1"/>
</dbReference>
<evidence type="ECO:0000256" key="2">
    <source>
        <dbReference type="ARBA" id="ARBA00012483"/>
    </source>
</evidence>
<evidence type="ECO:0000256" key="1">
    <source>
        <dbReference type="ARBA" id="ARBA00000900"/>
    </source>
</evidence>
<keyword evidence="9" id="KW-1185">Reference proteome</keyword>
<dbReference type="GO" id="GO:0016567">
    <property type="term" value="P:protein ubiquitination"/>
    <property type="evidence" value="ECO:0007669"/>
    <property type="project" value="TreeGrafter"/>
</dbReference>
<comment type="catalytic activity">
    <reaction evidence="1">
        <text>S-ubiquitinyl-[E2 ubiquitin-conjugating enzyme]-L-cysteine + [acceptor protein]-L-lysine = [E2 ubiquitin-conjugating enzyme]-L-cysteine + N(6)-ubiquitinyl-[acceptor protein]-L-lysine.</text>
        <dbReference type="EC" id="2.3.2.27"/>
    </reaction>
</comment>
<dbReference type="GeneID" id="115985818"/>
<keyword evidence="5" id="KW-0862">Zinc</keyword>
<dbReference type="Pfam" id="PF13639">
    <property type="entry name" value="zf-RING_2"/>
    <property type="match status" value="1"/>
</dbReference>
<gene>
    <name evidence="8" type="primary">LOC115985818</name>
</gene>
<accession>A0A7N2LK32</accession>
<evidence type="ECO:0000259" key="7">
    <source>
        <dbReference type="PROSITE" id="PS50089"/>
    </source>
</evidence>
<dbReference type="EMBL" id="LRBV02000004">
    <property type="status" value="NOT_ANNOTATED_CDS"/>
    <property type="molecule type" value="Genomic_DNA"/>
</dbReference>
<dbReference type="KEGG" id="qlo:115985818"/>
<dbReference type="SUPFAM" id="SSF57850">
    <property type="entry name" value="RING/U-box"/>
    <property type="match status" value="1"/>
</dbReference>
<dbReference type="InterPro" id="IPR013083">
    <property type="entry name" value="Znf_RING/FYVE/PHD"/>
</dbReference>
<dbReference type="SMART" id="SM00184">
    <property type="entry name" value="RING"/>
    <property type="match status" value="1"/>
</dbReference>
<keyword evidence="3" id="KW-0479">Metal-binding</keyword>
<dbReference type="AlphaFoldDB" id="A0A7N2LK32"/>
<reference evidence="8" key="2">
    <citation type="submission" date="2021-01" db="UniProtKB">
        <authorList>
            <consortium name="EnsemblPlants"/>
        </authorList>
    </citation>
    <scope>IDENTIFICATION</scope>
</reference>
<evidence type="ECO:0000313" key="8">
    <source>
        <dbReference type="EnsemblPlants" id="QL04p075824:mrna:CDS:1"/>
    </source>
</evidence>
<dbReference type="PANTHER" id="PTHR15710:SF77">
    <property type="entry name" value="RING-H2 FINGER PROTEIN ATL21B"/>
    <property type="match status" value="1"/>
</dbReference>